<feature type="domain" description="TonB-dependent receptor plug" evidence="13">
    <location>
        <begin position="142"/>
        <end position="252"/>
    </location>
</feature>
<keyword evidence="4 10" id="KW-0812">Transmembrane</keyword>
<dbReference type="Gene3D" id="2.40.170.20">
    <property type="entry name" value="TonB-dependent receptor, beta-barrel domain"/>
    <property type="match status" value="1"/>
</dbReference>
<dbReference type="InterPro" id="IPR037066">
    <property type="entry name" value="Plug_dom_sf"/>
</dbReference>
<feature type="domain" description="TonB-dependent receptor-like beta-barrel" evidence="12">
    <location>
        <begin position="469"/>
        <end position="842"/>
    </location>
</feature>
<reference evidence="14 15" key="1">
    <citation type="submission" date="2018-10" db="EMBL/GenBank/DDBJ databases">
        <title>Genomic Encyclopedia of Archaeal and Bacterial Type Strains, Phase II (KMG-II): from individual species to whole genera.</title>
        <authorList>
            <person name="Goeker M."/>
        </authorList>
    </citation>
    <scope>NUCLEOTIDE SEQUENCE [LARGE SCALE GENOMIC DNA]</scope>
    <source>
        <strain evidence="14 15">NSB1</strain>
    </source>
</reference>
<keyword evidence="3 10" id="KW-1134">Transmembrane beta strand</keyword>
<dbReference type="NCBIfam" id="TIGR04056">
    <property type="entry name" value="OMP_RagA_SusC"/>
    <property type="match status" value="1"/>
</dbReference>
<dbReference type="AlphaFoldDB" id="A0A495VNP9"/>
<dbReference type="NCBIfam" id="TIGR04057">
    <property type="entry name" value="SusC_RagA_signa"/>
    <property type="match status" value="1"/>
</dbReference>
<name>A0A495VNP9_9BACT</name>
<keyword evidence="9 10" id="KW-0998">Cell outer membrane</keyword>
<evidence type="ECO:0000256" key="9">
    <source>
        <dbReference type="ARBA" id="ARBA00023237"/>
    </source>
</evidence>
<evidence type="ECO:0000256" key="2">
    <source>
        <dbReference type="ARBA" id="ARBA00022448"/>
    </source>
</evidence>
<dbReference type="InterPro" id="IPR039426">
    <property type="entry name" value="TonB-dep_rcpt-like"/>
</dbReference>
<evidence type="ECO:0000256" key="7">
    <source>
        <dbReference type="ARBA" id="ARBA00023136"/>
    </source>
</evidence>
<keyword evidence="8" id="KW-0675">Receptor</keyword>
<dbReference type="InterPro" id="IPR023996">
    <property type="entry name" value="TonB-dep_OMP_SusC/RagA"/>
</dbReference>
<evidence type="ECO:0000256" key="5">
    <source>
        <dbReference type="ARBA" id="ARBA00022729"/>
    </source>
</evidence>
<dbReference type="InterPro" id="IPR000531">
    <property type="entry name" value="Beta-barrel_TonB"/>
</dbReference>
<keyword evidence="2 10" id="KW-0813">Transport</keyword>
<dbReference type="GeneID" id="92929653"/>
<dbReference type="GO" id="GO:0015344">
    <property type="term" value="F:siderophore uptake transmembrane transporter activity"/>
    <property type="evidence" value="ECO:0007669"/>
    <property type="project" value="TreeGrafter"/>
</dbReference>
<dbReference type="Gene3D" id="2.170.130.10">
    <property type="entry name" value="TonB-dependent receptor, plug domain"/>
    <property type="match status" value="1"/>
</dbReference>
<dbReference type="EMBL" id="RBXN01000006">
    <property type="protein sequence ID" value="RKT50892.1"/>
    <property type="molecule type" value="Genomic_DNA"/>
</dbReference>
<dbReference type="InterPro" id="IPR008969">
    <property type="entry name" value="CarboxyPept-like_regulatory"/>
</dbReference>
<keyword evidence="15" id="KW-1185">Reference proteome</keyword>
<evidence type="ECO:0000256" key="11">
    <source>
        <dbReference type="RuleBase" id="RU003357"/>
    </source>
</evidence>
<dbReference type="GO" id="GO:0044718">
    <property type="term" value="P:siderophore transmembrane transport"/>
    <property type="evidence" value="ECO:0007669"/>
    <property type="project" value="TreeGrafter"/>
</dbReference>
<protein>
    <submittedName>
        <fullName evidence="14">TonB-linked SusC/RagA family outer membrane protein</fullName>
    </submittedName>
</protein>
<keyword evidence="5" id="KW-0732">Signal</keyword>
<evidence type="ECO:0000256" key="8">
    <source>
        <dbReference type="ARBA" id="ARBA00023170"/>
    </source>
</evidence>
<dbReference type="SUPFAM" id="SSF49464">
    <property type="entry name" value="Carboxypeptidase regulatory domain-like"/>
    <property type="match status" value="1"/>
</dbReference>
<proteinExistence type="inferred from homology"/>
<sequence>MENNRECEDRMTVRRPFRMSFFALIFALILSSFQTLSAQNRKLEGTVFDEQGEPVIGATIRDLSSKRTTTTNIDGKFTLQIPENATINVTYIGCVPQNITVNSKTTFLKITLKPKVQELEETVVTALGIRRDAKSLTYGRQTVKMDDEMTQTRDANLLNMLQGKVSGVQIISGGGPGSSTRVVIRGNNSITGNNQPLYVIDGIPIMNDMGENGELDYGNAAANINPDDIESIEILKGANASALYGSDGANGVILITTKKAQARAGWGVSFSSNVQLSRLYQYPAYQNIYGSGMNAEINQNALNMTGKNGLNTTYNPNLPWGIFNLTSQDASDRSYGLPMLGFPIIGRGGELRSYSPNKNNISDLYKTGIAWTNSLSFDKVTDKASIRFSYTVLTANDVVKDWNERTRHSFNLRTQSKLTDRLTADVNASYTYDAMDNRGYRNSSSRNPLFILGNLPRDTSVEELIPWKDGEGKPYNLNGGFTNPYWLLYELPNHDTKHWFMGNITLNYRILNYLNFRLRIATDLQTARGWEYTNMYSQFDTDGQFKEFSQMAQNNNIEAMLNFNKRFKKDWNLTASLGYSWQNRRNERTNLTVGTTSQPDMPSLANNGAILTGNDSYDGKEKVSVFAMANVGYKDMVYLDGTVRNDWSSTLSPGNNSYFYWSTGLSFILTQAFEIPKEILTFGKLRGSVATVGNDAPFDSLYDGLNLANTYLGMPYYMTDNTRKNPNLKPEQTTSYEVGADFRFWNNRISVDFTYYWKSTTDQIMRASVSSASGYRERFVNAGEIQNRGAELTASITPVKTKNFEWTTIFNWSKNNSKIVSLTPGVDRYQVRAAGADGCISYVEVGKPYGQMYGTDWQRDAAGNVIADSSGKPLEQKDVYIGHVEPDFLGGWKNQFRYKGFDFSFLFDFKKGGLFYSETAYKGNNMGNSIKSLEGRDEYFFSKWVLDESDQERAGYLRPTDVPFPADNLANRVPYMDGARPKGVYFPGRVFEASIEGIGGHPVVNDWVKPDVMFCHISGRNAKMNTYDATYVKLREVALGYTFPKKLLRKTPFQSLRLSAVGRNLAILFQNTPQGIDPEATSTTGNGQGFEQGYPLPTATYGFDLKVTF</sequence>
<organism evidence="14 15">
    <name type="scientific">Coprobacter fastidiosus NSB1 = JCM 33896</name>
    <dbReference type="NCBI Taxonomy" id="1349822"/>
    <lineage>
        <taxon>Bacteria</taxon>
        <taxon>Pseudomonadati</taxon>
        <taxon>Bacteroidota</taxon>
        <taxon>Bacteroidia</taxon>
        <taxon>Bacteroidales</taxon>
        <taxon>Barnesiellaceae</taxon>
        <taxon>Coprobacter</taxon>
    </lineage>
</organism>
<evidence type="ECO:0000256" key="4">
    <source>
        <dbReference type="ARBA" id="ARBA00022692"/>
    </source>
</evidence>
<keyword evidence="6 11" id="KW-0798">TonB box</keyword>
<comment type="subcellular location">
    <subcellularLocation>
        <location evidence="1 10">Cell outer membrane</location>
        <topology evidence="1 10">Multi-pass membrane protein</topology>
    </subcellularLocation>
</comment>
<evidence type="ECO:0000259" key="12">
    <source>
        <dbReference type="Pfam" id="PF00593"/>
    </source>
</evidence>
<dbReference type="GO" id="GO:0009279">
    <property type="term" value="C:cell outer membrane"/>
    <property type="evidence" value="ECO:0007669"/>
    <property type="project" value="UniProtKB-SubCell"/>
</dbReference>
<dbReference type="SUPFAM" id="SSF56935">
    <property type="entry name" value="Porins"/>
    <property type="match status" value="1"/>
</dbReference>
<dbReference type="InterPro" id="IPR012910">
    <property type="entry name" value="Plug_dom"/>
</dbReference>
<gene>
    <name evidence="14" type="ORF">BC742_1848</name>
</gene>
<dbReference type="PANTHER" id="PTHR30069:SF29">
    <property type="entry name" value="HEMOGLOBIN AND HEMOGLOBIN-HAPTOGLOBIN-BINDING PROTEIN 1-RELATED"/>
    <property type="match status" value="1"/>
</dbReference>
<dbReference type="InterPro" id="IPR023997">
    <property type="entry name" value="TonB-dep_OMP_SusC/RagA_CS"/>
</dbReference>
<dbReference type="Pfam" id="PF13715">
    <property type="entry name" value="CarbopepD_reg_2"/>
    <property type="match status" value="1"/>
</dbReference>
<dbReference type="RefSeq" id="WP_022601467.1">
    <property type="nucleotide sequence ID" value="NZ_KI440802.1"/>
</dbReference>
<dbReference type="Gene3D" id="2.60.40.1120">
    <property type="entry name" value="Carboxypeptidase-like, regulatory domain"/>
    <property type="match status" value="1"/>
</dbReference>
<evidence type="ECO:0000313" key="14">
    <source>
        <dbReference type="EMBL" id="RKT50892.1"/>
    </source>
</evidence>
<dbReference type="PROSITE" id="PS52016">
    <property type="entry name" value="TONB_DEPENDENT_REC_3"/>
    <property type="match status" value="1"/>
</dbReference>
<evidence type="ECO:0000256" key="6">
    <source>
        <dbReference type="ARBA" id="ARBA00023077"/>
    </source>
</evidence>
<dbReference type="Proteomes" id="UP000269493">
    <property type="component" value="Unassembled WGS sequence"/>
</dbReference>
<dbReference type="Pfam" id="PF07715">
    <property type="entry name" value="Plug"/>
    <property type="match status" value="1"/>
</dbReference>
<comment type="similarity">
    <text evidence="10 11">Belongs to the TonB-dependent receptor family.</text>
</comment>
<keyword evidence="7 10" id="KW-0472">Membrane</keyword>
<dbReference type="PANTHER" id="PTHR30069">
    <property type="entry name" value="TONB-DEPENDENT OUTER MEMBRANE RECEPTOR"/>
    <property type="match status" value="1"/>
</dbReference>
<dbReference type="OrthoDB" id="9768177at2"/>
<accession>A0A495VNP9</accession>
<comment type="caution">
    <text evidence="14">The sequence shown here is derived from an EMBL/GenBank/DDBJ whole genome shotgun (WGS) entry which is preliminary data.</text>
</comment>
<dbReference type="Pfam" id="PF00593">
    <property type="entry name" value="TonB_dep_Rec_b-barrel"/>
    <property type="match status" value="1"/>
</dbReference>
<evidence type="ECO:0000259" key="13">
    <source>
        <dbReference type="Pfam" id="PF07715"/>
    </source>
</evidence>
<dbReference type="InterPro" id="IPR036942">
    <property type="entry name" value="Beta-barrel_TonB_sf"/>
</dbReference>
<evidence type="ECO:0000256" key="3">
    <source>
        <dbReference type="ARBA" id="ARBA00022452"/>
    </source>
</evidence>
<evidence type="ECO:0000256" key="10">
    <source>
        <dbReference type="PROSITE-ProRule" id="PRU01360"/>
    </source>
</evidence>
<evidence type="ECO:0000313" key="15">
    <source>
        <dbReference type="Proteomes" id="UP000269493"/>
    </source>
</evidence>
<evidence type="ECO:0000256" key="1">
    <source>
        <dbReference type="ARBA" id="ARBA00004571"/>
    </source>
</evidence>